<dbReference type="RefSeq" id="WP_012935675.1">
    <property type="nucleotide sequence ID" value="NC_013739.1"/>
</dbReference>
<dbReference type="eggNOG" id="COG2315">
    <property type="taxonomic scope" value="Bacteria"/>
</dbReference>
<dbReference type="InterPro" id="IPR038056">
    <property type="entry name" value="YjbR-like_sf"/>
</dbReference>
<dbReference type="EMBL" id="CP001854">
    <property type="protein sequence ID" value="ADB52624.1"/>
    <property type="molecule type" value="Genomic_DNA"/>
</dbReference>
<dbReference type="AlphaFoldDB" id="D3F5S5"/>
<evidence type="ECO:0008006" key="3">
    <source>
        <dbReference type="Google" id="ProtNLM"/>
    </source>
</evidence>
<dbReference type="HOGENOM" id="CLU_138549_2_0_11"/>
<organism evidence="1 2">
    <name type="scientific">Conexibacter woesei (strain DSM 14684 / CCUG 47730 / CIP 108061 / JCM 11494 / NBRC 100937 / ID131577)</name>
    <dbReference type="NCBI Taxonomy" id="469383"/>
    <lineage>
        <taxon>Bacteria</taxon>
        <taxon>Bacillati</taxon>
        <taxon>Actinomycetota</taxon>
        <taxon>Thermoleophilia</taxon>
        <taxon>Solirubrobacterales</taxon>
        <taxon>Conexibacteraceae</taxon>
        <taxon>Conexibacter</taxon>
    </lineage>
</organism>
<reference evidence="1 2" key="1">
    <citation type="journal article" date="2010" name="Stand. Genomic Sci.">
        <title>Complete genome sequence of Conexibacter woesei type strain (ID131577).</title>
        <authorList>
            <person name="Pukall R."/>
            <person name="Lapidus A."/>
            <person name="Glavina Del Rio T."/>
            <person name="Copeland A."/>
            <person name="Tice H."/>
            <person name="Cheng J.-F."/>
            <person name="Lucas S."/>
            <person name="Chen F."/>
            <person name="Nolan M."/>
            <person name="Bruce D."/>
            <person name="Goodwin L."/>
            <person name="Pitluck S."/>
            <person name="Mavromatis K."/>
            <person name="Ivanova N."/>
            <person name="Ovchinnikova G."/>
            <person name="Pati A."/>
            <person name="Chen A."/>
            <person name="Palaniappan K."/>
            <person name="Land M."/>
            <person name="Hauser L."/>
            <person name="Chang Y.-J."/>
            <person name="Jeffries C.D."/>
            <person name="Chain P."/>
            <person name="Meincke L."/>
            <person name="Sims D."/>
            <person name="Brettin T."/>
            <person name="Detter J.C."/>
            <person name="Rohde M."/>
            <person name="Goeker M."/>
            <person name="Bristow J."/>
            <person name="Eisen J.A."/>
            <person name="Markowitz V."/>
            <person name="Kyrpides N.C."/>
            <person name="Klenk H.-P."/>
            <person name="Hugenholtz P."/>
        </authorList>
    </citation>
    <scope>NUCLEOTIDE SEQUENCE [LARGE SCALE GENOMIC DNA]</scope>
    <source>
        <strain evidence="2">DSM 14684 / CIP 108061 / JCM 11494 / NBRC 100937 / ID131577</strain>
    </source>
</reference>
<dbReference type="Proteomes" id="UP000008229">
    <property type="component" value="Chromosome"/>
</dbReference>
<keyword evidence="2" id="KW-1185">Reference proteome</keyword>
<dbReference type="Pfam" id="PF04237">
    <property type="entry name" value="YjbR"/>
    <property type="match status" value="1"/>
</dbReference>
<name>D3F5S5_CONWI</name>
<reference evidence="2" key="2">
    <citation type="submission" date="2010-01" db="EMBL/GenBank/DDBJ databases">
        <title>The complete genome of Conexibacter woesei DSM 14684.</title>
        <authorList>
            <consortium name="US DOE Joint Genome Institute (JGI-PGF)"/>
            <person name="Lucas S."/>
            <person name="Copeland A."/>
            <person name="Lapidus A."/>
            <person name="Glavina del Rio T."/>
            <person name="Dalin E."/>
            <person name="Tice H."/>
            <person name="Bruce D."/>
            <person name="Goodwin L."/>
            <person name="Pitluck S."/>
            <person name="Kyrpides N."/>
            <person name="Mavromatis K."/>
            <person name="Ivanova N."/>
            <person name="Mikhailova N."/>
            <person name="Chertkov O."/>
            <person name="Brettin T."/>
            <person name="Detter J.C."/>
            <person name="Han C."/>
            <person name="Larimer F."/>
            <person name="Land M."/>
            <person name="Hauser L."/>
            <person name="Markowitz V."/>
            <person name="Cheng J.-F."/>
            <person name="Hugenholtz P."/>
            <person name="Woyke T."/>
            <person name="Wu D."/>
            <person name="Pukall R."/>
            <person name="Steenblock K."/>
            <person name="Schneider S."/>
            <person name="Klenk H.-P."/>
            <person name="Eisen J.A."/>
        </authorList>
    </citation>
    <scope>NUCLEOTIDE SEQUENCE [LARGE SCALE GENOMIC DNA]</scope>
    <source>
        <strain evidence="2">DSM 14684 / CIP 108061 / JCM 11494 / NBRC 100937 / ID131577</strain>
    </source>
</reference>
<proteinExistence type="predicted"/>
<dbReference type="InterPro" id="IPR058532">
    <property type="entry name" value="YjbR/MT2646/Rv2570-like"/>
</dbReference>
<accession>D3F5S5</accession>
<gene>
    <name evidence="1" type="ordered locus">Cwoe_4210</name>
</gene>
<dbReference type="KEGG" id="cwo:Cwoe_4210"/>
<sequence>MDAPADDDAPLVRLSGICARLPEAAQQRTGYHHAEFRVWGKAFAYLLDDGGGAGVAAVIVRGRPGALKLLQARGADAAERFFSPPYLGARGWIGLRLDRATPDWEEIAALVVTSYRSAAPDELIERLDCGDAA</sequence>
<dbReference type="Gene3D" id="3.90.1150.30">
    <property type="match status" value="1"/>
</dbReference>
<evidence type="ECO:0000313" key="1">
    <source>
        <dbReference type="EMBL" id="ADB52624.1"/>
    </source>
</evidence>
<protein>
    <recommendedName>
        <fullName evidence="3">Phosphoribosylglycinamide formyltransferase</fullName>
    </recommendedName>
</protein>
<dbReference type="SUPFAM" id="SSF142906">
    <property type="entry name" value="YjbR-like"/>
    <property type="match status" value="1"/>
</dbReference>
<dbReference type="STRING" id="469383.Cwoe_4210"/>
<dbReference type="OrthoDB" id="8479417at2"/>
<evidence type="ECO:0000313" key="2">
    <source>
        <dbReference type="Proteomes" id="UP000008229"/>
    </source>
</evidence>